<dbReference type="InterPro" id="IPR000058">
    <property type="entry name" value="Znf_AN1"/>
</dbReference>
<keyword evidence="3 5" id="KW-0863">Zinc-finger</keyword>
<protein>
    <submittedName>
        <fullName evidence="7">Zinc finger A20 and AN1 domain-containing stress-associated protein 6</fullName>
    </submittedName>
</protein>
<keyword evidence="8" id="KW-1185">Reference proteome</keyword>
<organism evidence="7 8">
    <name type="scientific">Capsicum baccatum</name>
    <name type="common">Peruvian pepper</name>
    <dbReference type="NCBI Taxonomy" id="33114"/>
    <lineage>
        <taxon>Eukaryota</taxon>
        <taxon>Viridiplantae</taxon>
        <taxon>Streptophyta</taxon>
        <taxon>Embryophyta</taxon>
        <taxon>Tracheophyta</taxon>
        <taxon>Spermatophyta</taxon>
        <taxon>Magnoliopsida</taxon>
        <taxon>eudicotyledons</taxon>
        <taxon>Gunneridae</taxon>
        <taxon>Pentapetalae</taxon>
        <taxon>asterids</taxon>
        <taxon>lamiids</taxon>
        <taxon>Solanales</taxon>
        <taxon>Solanaceae</taxon>
        <taxon>Solanoideae</taxon>
        <taxon>Capsiceae</taxon>
        <taxon>Capsicum</taxon>
    </lineage>
</organism>
<sequence>MAEEHSLCAKNFNFSPPLSSPEIVVAPPHTAEKVVVEGNRCLVCRKKVGLMGFKCRCGPTFCGTHRYPELHACTFDFKPMGRETIAKANPLIKAMKLEKI</sequence>
<evidence type="ECO:0000313" key="7">
    <source>
        <dbReference type="EMBL" id="PHT37444.1"/>
    </source>
</evidence>
<evidence type="ECO:0000259" key="6">
    <source>
        <dbReference type="PROSITE" id="PS51039"/>
    </source>
</evidence>
<dbReference type="Pfam" id="PF01428">
    <property type="entry name" value="zf-AN1"/>
    <property type="match status" value="1"/>
</dbReference>
<gene>
    <name evidence="7" type="ORF">CQW23_21017</name>
</gene>
<dbReference type="EMBL" id="MLFT02000009">
    <property type="protein sequence ID" value="PHT37444.1"/>
    <property type="molecule type" value="Genomic_DNA"/>
</dbReference>
<evidence type="ECO:0000256" key="3">
    <source>
        <dbReference type="ARBA" id="ARBA00022771"/>
    </source>
</evidence>
<dbReference type="PANTHER" id="PTHR10634:SF111">
    <property type="entry name" value="STRESS-ASSOCIATED PROTEIN 8"/>
    <property type="match status" value="1"/>
</dbReference>
<dbReference type="Gene3D" id="4.10.1110.10">
    <property type="entry name" value="AN1-like Zinc finger"/>
    <property type="match status" value="1"/>
</dbReference>
<feature type="domain" description="AN1-type" evidence="6">
    <location>
        <begin position="35"/>
        <end position="81"/>
    </location>
</feature>
<dbReference type="OrthoDB" id="428577at2759"/>
<evidence type="ECO:0000256" key="2">
    <source>
        <dbReference type="ARBA" id="ARBA00022723"/>
    </source>
</evidence>
<dbReference type="PROSITE" id="PS51039">
    <property type="entry name" value="ZF_AN1"/>
    <property type="match status" value="1"/>
</dbReference>
<dbReference type="FunFam" id="4.10.1110.10:FF:000001">
    <property type="entry name" value="Zinc finger AN1-type containing 6"/>
    <property type="match status" value="1"/>
</dbReference>
<reference evidence="8" key="2">
    <citation type="journal article" date="2017" name="J. Anim. Genet.">
        <title>Multiple reference genome sequences of hot pepper reveal the massive evolution of plant disease resistance genes by retroduplication.</title>
        <authorList>
            <person name="Kim S."/>
            <person name="Park J."/>
            <person name="Yeom S.-I."/>
            <person name="Kim Y.-M."/>
            <person name="Seo E."/>
            <person name="Kim K.-T."/>
            <person name="Kim M.-S."/>
            <person name="Lee J.M."/>
            <person name="Cheong K."/>
            <person name="Shin H.-S."/>
            <person name="Kim S.-B."/>
            <person name="Han K."/>
            <person name="Lee J."/>
            <person name="Park M."/>
            <person name="Lee H.-A."/>
            <person name="Lee H.-Y."/>
            <person name="Lee Y."/>
            <person name="Oh S."/>
            <person name="Lee J.H."/>
            <person name="Choi E."/>
            <person name="Choi E."/>
            <person name="Lee S.E."/>
            <person name="Jeon J."/>
            <person name="Kim H."/>
            <person name="Choi G."/>
            <person name="Song H."/>
            <person name="Lee J."/>
            <person name="Lee S.-C."/>
            <person name="Kwon J.-K."/>
            <person name="Lee H.-Y."/>
            <person name="Koo N."/>
            <person name="Hong Y."/>
            <person name="Kim R.W."/>
            <person name="Kang W.-H."/>
            <person name="Huh J.H."/>
            <person name="Kang B.-C."/>
            <person name="Yang T.-J."/>
            <person name="Lee Y.-H."/>
            <person name="Bennetzen J.L."/>
            <person name="Choi D."/>
        </authorList>
    </citation>
    <scope>NUCLEOTIDE SEQUENCE [LARGE SCALE GENOMIC DNA]</scope>
    <source>
        <strain evidence="8">cv. PBC81</strain>
    </source>
</reference>
<dbReference type="InterPro" id="IPR050652">
    <property type="entry name" value="AN1_A20_ZnFinger"/>
</dbReference>
<evidence type="ECO:0000313" key="8">
    <source>
        <dbReference type="Proteomes" id="UP000224567"/>
    </source>
</evidence>
<evidence type="ECO:0000256" key="4">
    <source>
        <dbReference type="ARBA" id="ARBA00022833"/>
    </source>
</evidence>
<dbReference type="SMART" id="SM00154">
    <property type="entry name" value="ZnF_AN1"/>
    <property type="match status" value="1"/>
</dbReference>
<name>A0A2G2VWU0_CAPBA</name>
<evidence type="ECO:0000256" key="5">
    <source>
        <dbReference type="PROSITE-ProRule" id="PRU00449"/>
    </source>
</evidence>
<dbReference type="SUPFAM" id="SSF118310">
    <property type="entry name" value="AN1-like Zinc finger"/>
    <property type="match status" value="1"/>
</dbReference>
<keyword evidence="2" id="KW-0479">Metal-binding</keyword>
<evidence type="ECO:0000256" key="1">
    <source>
        <dbReference type="ARBA" id="ARBA00003732"/>
    </source>
</evidence>
<proteinExistence type="predicted"/>
<accession>A0A2G2VWU0</accession>
<keyword evidence="4" id="KW-0862">Zinc</keyword>
<reference evidence="7 8" key="1">
    <citation type="journal article" date="2017" name="Genome Biol.">
        <title>New reference genome sequences of hot pepper reveal the massive evolution of plant disease-resistance genes by retroduplication.</title>
        <authorList>
            <person name="Kim S."/>
            <person name="Park J."/>
            <person name="Yeom S.I."/>
            <person name="Kim Y.M."/>
            <person name="Seo E."/>
            <person name="Kim K.T."/>
            <person name="Kim M.S."/>
            <person name="Lee J.M."/>
            <person name="Cheong K."/>
            <person name="Shin H.S."/>
            <person name="Kim S.B."/>
            <person name="Han K."/>
            <person name="Lee J."/>
            <person name="Park M."/>
            <person name="Lee H.A."/>
            <person name="Lee H.Y."/>
            <person name="Lee Y."/>
            <person name="Oh S."/>
            <person name="Lee J.H."/>
            <person name="Choi E."/>
            <person name="Choi E."/>
            <person name="Lee S.E."/>
            <person name="Jeon J."/>
            <person name="Kim H."/>
            <person name="Choi G."/>
            <person name="Song H."/>
            <person name="Lee J."/>
            <person name="Lee S.C."/>
            <person name="Kwon J.K."/>
            <person name="Lee H.Y."/>
            <person name="Koo N."/>
            <person name="Hong Y."/>
            <person name="Kim R.W."/>
            <person name="Kang W.H."/>
            <person name="Huh J.H."/>
            <person name="Kang B.C."/>
            <person name="Yang T.J."/>
            <person name="Lee Y.H."/>
            <person name="Bennetzen J.L."/>
            <person name="Choi D."/>
        </authorList>
    </citation>
    <scope>NUCLEOTIDE SEQUENCE [LARGE SCALE GENOMIC DNA]</scope>
    <source>
        <strain evidence="8">cv. PBC81</strain>
    </source>
</reference>
<dbReference type="InterPro" id="IPR035896">
    <property type="entry name" value="AN1-like_Znf"/>
</dbReference>
<dbReference type="Proteomes" id="UP000224567">
    <property type="component" value="Unassembled WGS sequence"/>
</dbReference>
<comment type="function">
    <text evidence="1">May be involved in environmental stress response.</text>
</comment>
<dbReference type="GO" id="GO:0008270">
    <property type="term" value="F:zinc ion binding"/>
    <property type="evidence" value="ECO:0007669"/>
    <property type="project" value="UniProtKB-KW"/>
</dbReference>
<dbReference type="PANTHER" id="PTHR10634">
    <property type="entry name" value="AN1-TYPE ZINC FINGER PROTEIN"/>
    <property type="match status" value="1"/>
</dbReference>
<comment type="caution">
    <text evidence="7">The sequence shown here is derived from an EMBL/GenBank/DDBJ whole genome shotgun (WGS) entry which is preliminary data.</text>
</comment>
<dbReference type="AlphaFoldDB" id="A0A2G2VWU0"/>